<sequence length="103" mass="11719">MRSVAVYLTQRLYGGPEEGGWWYDAGELCTDPVLTAFGVTFSDGHEDRARRMSNEVQAFLDRDWNTGDHTRPISSVLSAGRFEARVHDGWPPLAYPAERPRYE</sequence>
<organism evidence="1 2">
    <name type="scientific">Sphingomonas ginsenosidivorax</name>
    <dbReference type="NCBI Taxonomy" id="862135"/>
    <lineage>
        <taxon>Bacteria</taxon>
        <taxon>Pseudomonadati</taxon>
        <taxon>Pseudomonadota</taxon>
        <taxon>Alphaproteobacteria</taxon>
        <taxon>Sphingomonadales</taxon>
        <taxon>Sphingomonadaceae</taxon>
        <taxon>Sphingomonas</taxon>
    </lineage>
</organism>
<evidence type="ECO:0000313" key="2">
    <source>
        <dbReference type="Proteomes" id="UP000321250"/>
    </source>
</evidence>
<reference evidence="1 2" key="1">
    <citation type="journal article" date="2013" name="Antonie Van Leeuwenhoek">
        <title>Sphingomonas ginsenosidivorax sp. nov., with the ability to transform ginsenosides.</title>
        <authorList>
            <person name="Jin X.F."/>
            <person name="Kim J.K."/>
            <person name="Liu Q.M."/>
            <person name="Kang M.S."/>
            <person name="He D."/>
            <person name="Jin F.X."/>
            <person name="Kim S.C."/>
            <person name="Im W.T."/>
        </authorList>
    </citation>
    <scope>NUCLEOTIDE SEQUENCE [LARGE SCALE GENOMIC DNA]</scope>
    <source>
        <strain evidence="1 2">KHI67</strain>
    </source>
</reference>
<protein>
    <submittedName>
        <fullName evidence="1">Uncharacterized protein</fullName>
    </submittedName>
</protein>
<keyword evidence="2" id="KW-1185">Reference proteome</keyword>
<evidence type="ECO:0000313" key="1">
    <source>
        <dbReference type="EMBL" id="TXC67961.1"/>
    </source>
</evidence>
<dbReference type="OrthoDB" id="7574593at2"/>
<dbReference type="RefSeq" id="WP_147084352.1">
    <property type="nucleotide sequence ID" value="NZ_VOQR01000002.1"/>
</dbReference>
<dbReference type="Proteomes" id="UP000321250">
    <property type="component" value="Unassembled WGS sequence"/>
</dbReference>
<dbReference type="AlphaFoldDB" id="A0A5C6U753"/>
<gene>
    <name evidence="1" type="ORF">FSB78_18405</name>
</gene>
<accession>A0A5C6U753</accession>
<name>A0A5C6U753_9SPHN</name>
<comment type="caution">
    <text evidence="1">The sequence shown here is derived from an EMBL/GenBank/DDBJ whole genome shotgun (WGS) entry which is preliminary data.</text>
</comment>
<proteinExistence type="predicted"/>
<dbReference type="EMBL" id="VOQR01000002">
    <property type="protein sequence ID" value="TXC67961.1"/>
    <property type="molecule type" value="Genomic_DNA"/>
</dbReference>